<reference evidence="9 10" key="1">
    <citation type="journal article" date="2012" name="Proc. Natl. Acad. Sci. U.S.A.">
        <title>Comparative genomics of Ceriporiopsis subvermispora and Phanerochaete chrysosporium provide insight into selective ligninolysis.</title>
        <authorList>
            <person name="Fernandez-Fueyo E."/>
            <person name="Ruiz-Duenas F.J."/>
            <person name="Ferreira P."/>
            <person name="Floudas D."/>
            <person name="Hibbett D.S."/>
            <person name="Canessa P."/>
            <person name="Larrondo L.F."/>
            <person name="James T.Y."/>
            <person name="Seelenfreund D."/>
            <person name="Lobos S."/>
            <person name="Polanco R."/>
            <person name="Tello M."/>
            <person name="Honda Y."/>
            <person name="Watanabe T."/>
            <person name="Watanabe T."/>
            <person name="Ryu J.S."/>
            <person name="Kubicek C.P."/>
            <person name="Schmoll M."/>
            <person name="Gaskell J."/>
            <person name="Hammel K.E."/>
            <person name="St John F.J."/>
            <person name="Vanden Wymelenberg A."/>
            <person name="Sabat G."/>
            <person name="Splinter BonDurant S."/>
            <person name="Syed K."/>
            <person name="Yadav J.S."/>
            <person name="Doddapaneni H."/>
            <person name="Subramanian V."/>
            <person name="Lavin J.L."/>
            <person name="Oguiza J.A."/>
            <person name="Perez G."/>
            <person name="Pisabarro A.G."/>
            <person name="Ramirez L."/>
            <person name="Santoyo F."/>
            <person name="Master E."/>
            <person name="Coutinho P.M."/>
            <person name="Henrissat B."/>
            <person name="Lombard V."/>
            <person name="Magnuson J.K."/>
            <person name="Kuees U."/>
            <person name="Hori C."/>
            <person name="Igarashi K."/>
            <person name="Samejima M."/>
            <person name="Held B.W."/>
            <person name="Barry K.W."/>
            <person name="LaButti K.M."/>
            <person name="Lapidus A."/>
            <person name="Lindquist E.A."/>
            <person name="Lucas S.M."/>
            <person name="Riley R."/>
            <person name="Salamov A.A."/>
            <person name="Hoffmeister D."/>
            <person name="Schwenk D."/>
            <person name="Hadar Y."/>
            <person name="Yarden O."/>
            <person name="de Vries R.P."/>
            <person name="Wiebenga A."/>
            <person name="Stenlid J."/>
            <person name="Eastwood D."/>
            <person name="Grigoriev I.V."/>
            <person name="Berka R.M."/>
            <person name="Blanchette R.A."/>
            <person name="Kersten P."/>
            <person name="Martinez A.T."/>
            <person name="Vicuna R."/>
            <person name="Cullen D."/>
        </authorList>
    </citation>
    <scope>NUCLEOTIDE SEQUENCE [LARGE SCALE GENOMIC DNA]</scope>
    <source>
        <strain evidence="9 10">B</strain>
    </source>
</reference>
<dbReference type="CDD" id="cd11041">
    <property type="entry name" value="CYP503A1-like"/>
    <property type="match status" value="1"/>
</dbReference>
<protein>
    <recommendedName>
        <fullName evidence="11">Cytochrome P450</fullName>
    </recommendedName>
</protein>
<feature type="transmembrane region" description="Helical" evidence="8">
    <location>
        <begin position="6"/>
        <end position="24"/>
    </location>
</feature>
<keyword evidence="4 7" id="KW-0560">Oxidoreductase</keyword>
<dbReference type="InterPro" id="IPR036396">
    <property type="entry name" value="Cyt_P450_sf"/>
</dbReference>
<dbReference type="Pfam" id="PF00067">
    <property type="entry name" value="p450"/>
    <property type="match status" value="1"/>
</dbReference>
<dbReference type="HOGENOM" id="CLU_022195_0_2_1"/>
<evidence type="ECO:0008006" key="11">
    <source>
        <dbReference type="Google" id="ProtNLM"/>
    </source>
</evidence>
<evidence type="ECO:0000313" key="9">
    <source>
        <dbReference type="EMBL" id="EMD34612.1"/>
    </source>
</evidence>
<accession>M2R854</accession>
<evidence type="ECO:0000256" key="4">
    <source>
        <dbReference type="ARBA" id="ARBA00023002"/>
    </source>
</evidence>
<evidence type="ECO:0000256" key="7">
    <source>
        <dbReference type="RuleBase" id="RU000461"/>
    </source>
</evidence>
<sequence length="496" mass="56692">MLGVNVPWYAALLALPVVLLYNWWRNPLNKIPTVGPSLPLLSYIGAYRFVYHAREMLQEGYLKHKGSTFKVPFFDRWMVVISGPTLVEELRRYPDDQVSFQLGTQELLQSKYTLGRQQIEDPYHVDVIREKLTRNLAILLPDVMDEIQHAFNEFISAESNEWIEVNALSVMAQIVARASNRIFVGLPHCRNAQYLKLAINFTRDVNKGRIILNMTPPFLRSIVARTLCPTSTTCKMTGRIIAPLVAERQQLQREYGANWVDKPNDMLMWLLDEAEGNETRLCHLMEMLLLINFAAIHTSSNSVTHALYHLAAQPEYIRPLREEVETLIGKEGWTKAALMQMWKLDSFMKESQRVNGINSTSLTRLALKDLHLSDGTHVPAGTVLVAAALPMHGDDEYYPNAADFDPFRFSKMREDGEGTKHQFVSTSVKYISFGHGKHACPGRFFAANELKAMLAYILLNYDVKFEREGVRPENNWAAMNIVPDPTAKVLFRKRQH</sequence>
<evidence type="ECO:0000256" key="6">
    <source>
        <dbReference type="PIRSR" id="PIRSR602401-1"/>
    </source>
</evidence>
<keyword evidence="7" id="KW-0503">Monooxygenase</keyword>
<proteinExistence type="inferred from homology"/>
<dbReference type="Proteomes" id="UP000016930">
    <property type="component" value="Unassembled WGS sequence"/>
</dbReference>
<dbReference type="InterPro" id="IPR002401">
    <property type="entry name" value="Cyt_P450_E_grp-I"/>
</dbReference>
<dbReference type="AlphaFoldDB" id="M2R854"/>
<evidence type="ECO:0000313" key="10">
    <source>
        <dbReference type="Proteomes" id="UP000016930"/>
    </source>
</evidence>
<evidence type="ECO:0000256" key="8">
    <source>
        <dbReference type="SAM" id="Phobius"/>
    </source>
</evidence>
<evidence type="ECO:0000256" key="2">
    <source>
        <dbReference type="ARBA" id="ARBA00010617"/>
    </source>
</evidence>
<evidence type="ECO:0000256" key="3">
    <source>
        <dbReference type="ARBA" id="ARBA00022723"/>
    </source>
</evidence>
<evidence type="ECO:0000256" key="5">
    <source>
        <dbReference type="ARBA" id="ARBA00023004"/>
    </source>
</evidence>
<dbReference type="InterPro" id="IPR001128">
    <property type="entry name" value="Cyt_P450"/>
</dbReference>
<dbReference type="InterPro" id="IPR017972">
    <property type="entry name" value="Cyt_P450_CS"/>
</dbReference>
<dbReference type="GO" id="GO:0004497">
    <property type="term" value="F:monooxygenase activity"/>
    <property type="evidence" value="ECO:0007669"/>
    <property type="project" value="UniProtKB-KW"/>
</dbReference>
<evidence type="ECO:0000256" key="1">
    <source>
        <dbReference type="ARBA" id="ARBA00001971"/>
    </source>
</evidence>
<keyword evidence="8" id="KW-1133">Transmembrane helix</keyword>
<dbReference type="OrthoDB" id="1844152at2759"/>
<keyword evidence="10" id="KW-1185">Reference proteome</keyword>
<keyword evidence="8" id="KW-0812">Transmembrane</keyword>
<keyword evidence="6 7" id="KW-0349">Heme</keyword>
<organism evidence="9 10">
    <name type="scientific">Ceriporiopsis subvermispora (strain B)</name>
    <name type="common">White-rot fungus</name>
    <name type="synonym">Gelatoporia subvermispora</name>
    <dbReference type="NCBI Taxonomy" id="914234"/>
    <lineage>
        <taxon>Eukaryota</taxon>
        <taxon>Fungi</taxon>
        <taxon>Dikarya</taxon>
        <taxon>Basidiomycota</taxon>
        <taxon>Agaricomycotina</taxon>
        <taxon>Agaricomycetes</taxon>
        <taxon>Polyporales</taxon>
        <taxon>Gelatoporiaceae</taxon>
        <taxon>Gelatoporia</taxon>
    </lineage>
</organism>
<dbReference type="STRING" id="914234.M2R854"/>
<comment type="cofactor">
    <cofactor evidence="1 6">
        <name>heme</name>
        <dbReference type="ChEBI" id="CHEBI:30413"/>
    </cofactor>
</comment>
<keyword evidence="8" id="KW-0472">Membrane</keyword>
<dbReference type="PANTHER" id="PTHR46206">
    <property type="entry name" value="CYTOCHROME P450"/>
    <property type="match status" value="1"/>
</dbReference>
<keyword evidence="3 6" id="KW-0479">Metal-binding</keyword>
<comment type="similarity">
    <text evidence="2 7">Belongs to the cytochrome P450 family.</text>
</comment>
<dbReference type="SUPFAM" id="SSF48264">
    <property type="entry name" value="Cytochrome P450"/>
    <property type="match status" value="1"/>
</dbReference>
<keyword evidence="5 6" id="KW-0408">Iron</keyword>
<dbReference type="EMBL" id="KB445802">
    <property type="protein sequence ID" value="EMD34612.1"/>
    <property type="molecule type" value="Genomic_DNA"/>
</dbReference>
<dbReference type="PROSITE" id="PS00086">
    <property type="entry name" value="CYTOCHROME_P450"/>
    <property type="match status" value="1"/>
</dbReference>
<name>M2R854_CERS8</name>
<dbReference type="PRINTS" id="PR00463">
    <property type="entry name" value="EP450I"/>
</dbReference>
<dbReference type="GO" id="GO:0020037">
    <property type="term" value="F:heme binding"/>
    <property type="evidence" value="ECO:0007669"/>
    <property type="project" value="InterPro"/>
</dbReference>
<dbReference type="Gene3D" id="1.10.630.10">
    <property type="entry name" value="Cytochrome P450"/>
    <property type="match status" value="1"/>
</dbReference>
<gene>
    <name evidence="9" type="ORF">CERSUDRAFT_158140</name>
</gene>
<dbReference type="GO" id="GO:0005506">
    <property type="term" value="F:iron ion binding"/>
    <property type="evidence" value="ECO:0007669"/>
    <property type="project" value="InterPro"/>
</dbReference>
<dbReference type="GO" id="GO:0016705">
    <property type="term" value="F:oxidoreductase activity, acting on paired donors, with incorporation or reduction of molecular oxygen"/>
    <property type="evidence" value="ECO:0007669"/>
    <property type="project" value="InterPro"/>
</dbReference>
<feature type="binding site" description="axial binding residue" evidence="6">
    <location>
        <position position="440"/>
    </location>
    <ligand>
        <name>heme</name>
        <dbReference type="ChEBI" id="CHEBI:30413"/>
    </ligand>
    <ligandPart>
        <name>Fe</name>
        <dbReference type="ChEBI" id="CHEBI:18248"/>
    </ligandPart>
</feature>